<protein>
    <recommendedName>
        <fullName evidence="1">Reverse transcriptase domain-containing protein</fullName>
    </recommendedName>
</protein>
<sequence length="143" mass="15855">LHHLTVSADDVFKRLMNLDTSKAAGIDNLHPTIIKLCAGPLLSTITSLYSTCLMYHTMPMQWKVHKICPVYKSGDRSNCLEVTSGVPQGSVLGPLLFLVYVNDIPDRISSTIYSFADDMKFLRVLSSFTDRDLLSSDLSSLTN</sequence>
<dbReference type="PANTHER" id="PTHR36688">
    <property type="entry name" value="ENDO/EXONUCLEASE/PHOSPHATASE DOMAIN-CONTAINING PROTEIN"/>
    <property type="match status" value="1"/>
</dbReference>
<evidence type="ECO:0000259" key="1">
    <source>
        <dbReference type="PROSITE" id="PS50878"/>
    </source>
</evidence>
<reference evidence="2" key="1">
    <citation type="submission" date="2017-05" db="UniProtKB">
        <authorList>
            <consortium name="EnsemblMetazoa"/>
        </authorList>
    </citation>
    <scope>IDENTIFICATION</scope>
</reference>
<feature type="domain" description="Reverse transcriptase" evidence="1">
    <location>
        <begin position="1"/>
        <end position="143"/>
    </location>
</feature>
<dbReference type="EnsemblMetazoa" id="Aqu2.1.29256_001">
    <property type="protein sequence ID" value="Aqu2.1.29256_001"/>
    <property type="gene ID" value="Aqu2.1.29256"/>
</dbReference>
<dbReference type="InParanoid" id="A0A1X7UNN0"/>
<dbReference type="PANTHER" id="PTHR36688:SF1">
    <property type="entry name" value="ENDONUCLEASE_EXONUCLEASE_PHOSPHATASE DOMAIN-CONTAINING PROTEIN"/>
    <property type="match status" value="1"/>
</dbReference>
<proteinExistence type="predicted"/>
<accession>A0A1X7UNN0</accession>
<name>A0A1X7UNN0_AMPQE</name>
<dbReference type="PROSITE" id="PS50878">
    <property type="entry name" value="RT_POL"/>
    <property type="match status" value="1"/>
</dbReference>
<organism evidence="2">
    <name type="scientific">Amphimedon queenslandica</name>
    <name type="common">Sponge</name>
    <dbReference type="NCBI Taxonomy" id="400682"/>
    <lineage>
        <taxon>Eukaryota</taxon>
        <taxon>Metazoa</taxon>
        <taxon>Porifera</taxon>
        <taxon>Demospongiae</taxon>
        <taxon>Heteroscleromorpha</taxon>
        <taxon>Haplosclerida</taxon>
        <taxon>Niphatidae</taxon>
        <taxon>Amphimedon</taxon>
    </lineage>
</organism>
<evidence type="ECO:0000313" key="2">
    <source>
        <dbReference type="EnsemblMetazoa" id="Aqu2.1.29256_001"/>
    </source>
</evidence>
<dbReference type="AlphaFoldDB" id="A0A1X7UNN0"/>
<dbReference type="InterPro" id="IPR052560">
    <property type="entry name" value="RdDP_mobile_element"/>
</dbReference>
<dbReference type="Pfam" id="PF00078">
    <property type="entry name" value="RVT_1"/>
    <property type="match status" value="1"/>
</dbReference>
<dbReference type="InterPro" id="IPR000477">
    <property type="entry name" value="RT_dom"/>
</dbReference>